<comment type="cofactor">
    <cofactor evidence="6">
        <name>Mg(2+)</name>
        <dbReference type="ChEBI" id="CHEBI:18420"/>
    </cofactor>
    <cofactor evidence="6">
        <name>Mn(2+)</name>
        <dbReference type="ChEBI" id="CHEBI:29035"/>
    </cofactor>
    <text evidence="6">Probably binds two magnesium or manganese ions per subunit.</text>
</comment>
<evidence type="ECO:0000256" key="4">
    <source>
        <dbReference type="ARBA" id="ARBA00022842"/>
    </source>
</evidence>
<feature type="site" description="Important for catalytic activity" evidence="7">
    <location>
        <position position="221"/>
    </location>
</feature>
<feature type="binding site" evidence="6">
    <location>
        <position position="151"/>
    </location>
    <ligand>
        <name>Mg(2+)</name>
        <dbReference type="ChEBI" id="CHEBI:18420"/>
        <label>1</label>
    </ligand>
</feature>
<keyword evidence="2 6" id="KW-0479">Metal-binding</keyword>
<dbReference type="GO" id="GO:0003906">
    <property type="term" value="F:DNA-(apurinic or apyrimidinic site) endonuclease activity"/>
    <property type="evidence" value="ECO:0007669"/>
    <property type="project" value="TreeGrafter"/>
</dbReference>
<dbReference type="RefSeq" id="WP_100426517.1">
    <property type="nucleotide sequence ID" value="NZ_JAQXKX010000061.1"/>
</dbReference>
<evidence type="ECO:0000256" key="1">
    <source>
        <dbReference type="ARBA" id="ARBA00007092"/>
    </source>
</evidence>
<dbReference type="InterPro" id="IPR036691">
    <property type="entry name" value="Endo/exonu/phosph_ase_sf"/>
</dbReference>
<dbReference type="NCBIfam" id="TIGR00633">
    <property type="entry name" value="xth"/>
    <property type="match status" value="1"/>
</dbReference>
<dbReference type="FunFam" id="3.60.10.10:FF:000026">
    <property type="entry name" value="Exodeoxyribonuclease III"/>
    <property type="match status" value="1"/>
</dbReference>
<feature type="active site" evidence="5">
    <location>
        <position position="109"/>
    </location>
</feature>
<dbReference type="SUPFAM" id="SSF56219">
    <property type="entry name" value="DNase I-like"/>
    <property type="match status" value="1"/>
</dbReference>
<name>A0A2M9AAA7_9BACT</name>
<feature type="site" description="Transition state stabilizer" evidence="7">
    <location>
        <position position="151"/>
    </location>
</feature>
<organism evidence="9 10">
    <name type="scientific">Hallerella succinigenes</name>
    <dbReference type="NCBI Taxonomy" id="1896222"/>
    <lineage>
        <taxon>Bacteria</taxon>
        <taxon>Pseudomonadati</taxon>
        <taxon>Fibrobacterota</taxon>
        <taxon>Fibrobacteria</taxon>
        <taxon>Fibrobacterales</taxon>
        <taxon>Fibrobacteraceae</taxon>
        <taxon>Hallerella</taxon>
    </lineage>
</organism>
<dbReference type="Pfam" id="PF03372">
    <property type="entry name" value="Exo_endo_phos"/>
    <property type="match status" value="1"/>
</dbReference>
<feature type="binding site" evidence="6">
    <location>
        <position position="247"/>
    </location>
    <ligand>
        <name>Mg(2+)</name>
        <dbReference type="ChEBI" id="CHEBI:18420"/>
        <label>1</label>
    </ligand>
</feature>
<feature type="active site" description="Proton donor/acceptor" evidence="5">
    <location>
        <position position="149"/>
    </location>
</feature>
<dbReference type="GO" id="GO:0006284">
    <property type="term" value="P:base-excision repair"/>
    <property type="evidence" value="ECO:0007669"/>
    <property type="project" value="TreeGrafter"/>
</dbReference>
<comment type="caution">
    <text evidence="9">The sequence shown here is derived from an EMBL/GenBank/DDBJ whole genome shotgun (WGS) entry which is preliminary data.</text>
</comment>
<feature type="binding site" evidence="6">
    <location>
        <position position="7"/>
    </location>
    <ligand>
        <name>Mg(2+)</name>
        <dbReference type="ChEBI" id="CHEBI:18420"/>
        <label>1</label>
    </ligand>
</feature>
<evidence type="ECO:0000313" key="9">
    <source>
        <dbReference type="EMBL" id="PJJ42671.1"/>
    </source>
</evidence>
<evidence type="ECO:0000256" key="5">
    <source>
        <dbReference type="PIRSR" id="PIRSR604808-1"/>
    </source>
</evidence>
<dbReference type="GO" id="GO:0008081">
    <property type="term" value="F:phosphoric diester hydrolase activity"/>
    <property type="evidence" value="ECO:0007669"/>
    <property type="project" value="TreeGrafter"/>
</dbReference>
<dbReference type="PANTHER" id="PTHR22748:SF6">
    <property type="entry name" value="DNA-(APURINIC OR APYRIMIDINIC SITE) ENDONUCLEASE"/>
    <property type="match status" value="1"/>
</dbReference>
<keyword evidence="6" id="KW-0464">Manganese</keyword>
<keyword evidence="10" id="KW-1185">Reference proteome</keyword>
<gene>
    <name evidence="9" type="ORF">BGX16_2713</name>
</gene>
<feature type="binding site" evidence="6">
    <location>
        <position position="35"/>
    </location>
    <ligand>
        <name>Mg(2+)</name>
        <dbReference type="ChEBI" id="CHEBI:18420"/>
        <label>1</label>
    </ligand>
</feature>
<dbReference type="OrthoDB" id="9803914at2"/>
<dbReference type="NCBIfam" id="TIGR00195">
    <property type="entry name" value="exoDNase_III"/>
    <property type="match status" value="1"/>
</dbReference>
<evidence type="ECO:0000256" key="6">
    <source>
        <dbReference type="PIRSR" id="PIRSR604808-2"/>
    </source>
</evidence>
<keyword evidence="4 6" id="KW-0460">Magnesium</keyword>
<feature type="active site" description="Proton acceptor" evidence="5">
    <location>
        <position position="247"/>
    </location>
</feature>
<dbReference type="PANTHER" id="PTHR22748">
    <property type="entry name" value="AP ENDONUCLEASE"/>
    <property type="match status" value="1"/>
</dbReference>
<evidence type="ECO:0000313" key="10">
    <source>
        <dbReference type="Proteomes" id="UP000231134"/>
    </source>
</evidence>
<dbReference type="GO" id="GO:0046872">
    <property type="term" value="F:metal ion binding"/>
    <property type="evidence" value="ECO:0007669"/>
    <property type="project" value="UniProtKB-KW"/>
</dbReference>
<feature type="binding site" evidence="6">
    <location>
        <position position="149"/>
    </location>
    <ligand>
        <name>Mg(2+)</name>
        <dbReference type="ChEBI" id="CHEBI:18420"/>
        <label>1</label>
    </ligand>
</feature>
<dbReference type="InterPro" id="IPR005135">
    <property type="entry name" value="Endo/exonuclease/phosphatase"/>
</dbReference>
<feature type="binding site" evidence="6">
    <location>
        <position position="246"/>
    </location>
    <ligand>
        <name>Mg(2+)</name>
        <dbReference type="ChEBI" id="CHEBI:18420"/>
        <label>1</label>
    </ligand>
</feature>
<keyword evidence="3" id="KW-0378">Hydrolase</keyword>
<reference evidence="9 10" key="1">
    <citation type="submission" date="2017-11" db="EMBL/GenBank/DDBJ databases">
        <title>Animal gut microbial communities from fecal samples from Wisconsin, USA.</title>
        <authorList>
            <person name="Neumann A."/>
        </authorList>
    </citation>
    <scope>NUCLEOTIDE SEQUENCE [LARGE SCALE GENOMIC DNA]</scope>
    <source>
        <strain evidence="9 10">UWS3</strain>
    </source>
</reference>
<proteinExistence type="inferred from homology"/>
<dbReference type="Proteomes" id="UP000231134">
    <property type="component" value="Unassembled WGS sequence"/>
</dbReference>
<feature type="site" description="Interaction with DNA substrate" evidence="7">
    <location>
        <position position="247"/>
    </location>
</feature>
<dbReference type="Gene3D" id="3.60.10.10">
    <property type="entry name" value="Endonuclease/exonuclease/phosphatase"/>
    <property type="match status" value="1"/>
</dbReference>
<evidence type="ECO:0000256" key="7">
    <source>
        <dbReference type="PIRSR" id="PIRSR604808-3"/>
    </source>
</evidence>
<evidence type="ECO:0000256" key="3">
    <source>
        <dbReference type="ARBA" id="ARBA00022801"/>
    </source>
</evidence>
<dbReference type="PROSITE" id="PS51435">
    <property type="entry name" value="AP_NUCLEASE_F1_4"/>
    <property type="match status" value="1"/>
</dbReference>
<protein>
    <submittedName>
        <fullName evidence="9">Exodeoxyribonuclease-3</fullName>
    </submittedName>
</protein>
<comment type="similarity">
    <text evidence="1">Belongs to the DNA repair enzymes AP/ExoA family.</text>
</comment>
<dbReference type="AlphaFoldDB" id="A0A2M9AAA7"/>
<dbReference type="EMBL" id="PGEX01000001">
    <property type="protein sequence ID" value="PJJ42671.1"/>
    <property type="molecule type" value="Genomic_DNA"/>
</dbReference>
<evidence type="ECO:0000256" key="2">
    <source>
        <dbReference type="ARBA" id="ARBA00022723"/>
    </source>
</evidence>
<dbReference type="GO" id="GO:0008311">
    <property type="term" value="F:double-stranded DNA 3'-5' DNA exonuclease activity"/>
    <property type="evidence" value="ECO:0007669"/>
    <property type="project" value="TreeGrafter"/>
</dbReference>
<feature type="domain" description="Endonuclease/exonuclease/phosphatase" evidence="8">
    <location>
        <begin position="5"/>
        <end position="247"/>
    </location>
</feature>
<sequence length="269" mass="31097">MRIYSWNVNGIRSAEKKGFNDWFKKTQPELLCLQETRAELNQVPEEIQAPEGYFCYWNACQKKKGYSGTAILSQIEPDAVEYGFGIDEFDEEGRVVQLIFPDWVLNSIYFPNGGQGEDRVDYKLRFYDAYLDNCMDWIKRGRHVVTLGDFNTCHQEIDIARPKENSGISGFLPVERAWIDKFIAAGFEDSFRLMHPNLADSYTWWSNRANSRERNVGWRIDYAFVDSALKSYVTDASIYPEVQGSDHCPISVDLELPFPPIDTSKDESF</sequence>
<evidence type="ECO:0000259" key="8">
    <source>
        <dbReference type="Pfam" id="PF03372"/>
    </source>
</evidence>
<accession>A0A2M9AAA7</accession>
<dbReference type="InterPro" id="IPR004808">
    <property type="entry name" value="AP_endonuc_1"/>
</dbReference>